<dbReference type="Proteomes" id="UP000656042">
    <property type="component" value="Unassembled WGS sequence"/>
</dbReference>
<reference evidence="2" key="2">
    <citation type="submission" date="2020-09" db="EMBL/GenBank/DDBJ databases">
        <authorList>
            <person name="Sun Q."/>
            <person name="Zhou Y."/>
        </authorList>
    </citation>
    <scope>NUCLEOTIDE SEQUENCE</scope>
    <source>
        <strain evidence="2">CGMCC 4.7299</strain>
    </source>
</reference>
<feature type="signal peptide" evidence="1">
    <location>
        <begin position="1"/>
        <end position="32"/>
    </location>
</feature>
<organism evidence="2 3">
    <name type="scientific">Mangrovihabitans endophyticus</name>
    <dbReference type="NCBI Taxonomy" id="1751298"/>
    <lineage>
        <taxon>Bacteria</taxon>
        <taxon>Bacillati</taxon>
        <taxon>Actinomycetota</taxon>
        <taxon>Actinomycetes</taxon>
        <taxon>Micromonosporales</taxon>
        <taxon>Micromonosporaceae</taxon>
        <taxon>Mangrovihabitans</taxon>
    </lineage>
</organism>
<protein>
    <submittedName>
        <fullName evidence="2">Uncharacterized protein</fullName>
    </submittedName>
</protein>
<reference evidence="2" key="1">
    <citation type="journal article" date="2014" name="Int. J. Syst. Evol. Microbiol.">
        <title>Complete genome sequence of Corynebacterium casei LMG S-19264T (=DSM 44701T), isolated from a smear-ripened cheese.</title>
        <authorList>
            <consortium name="US DOE Joint Genome Institute (JGI-PGF)"/>
            <person name="Walter F."/>
            <person name="Albersmeier A."/>
            <person name="Kalinowski J."/>
            <person name="Ruckert C."/>
        </authorList>
    </citation>
    <scope>NUCLEOTIDE SEQUENCE</scope>
    <source>
        <strain evidence="2">CGMCC 4.7299</strain>
    </source>
</reference>
<dbReference type="EMBL" id="BMMX01000012">
    <property type="protein sequence ID" value="GGK94841.1"/>
    <property type="molecule type" value="Genomic_DNA"/>
</dbReference>
<accession>A0A8J3C0Z1</accession>
<keyword evidence="3" id="KW-1185">Reference proteome</keyword>
<feature type="chain" id="PRO_5035228903" evidence="1">
    <location>
        <begin position="33"/>
        <end position="541"/>
    </location>
</feature>
<proteinExistence type="predicted"/>
<evidence type="ECO:0000313" key="3">
    <source>
        <dbReference type="Proteomes" id="UP000656042"/>
    </source>
</evidence>
<sequence>MLSTVARGAVRGALAVATTVAMTVSGASVAHAAAPRLALTALSFEQSDVDVTQGFAANKLTWTVTNTDPDAESIGGTVTMRMRSSVTGALVGHDWVANYEFGSTCCSDAAYESGTPQESTYSFYLPVRQYADATTASWEVTKITIAARGTTKTIGRNLLQDYGYRFTAHTLVDSSGPRADYISLYNSHPPYLYVGDGPNTVNYDLTVQDGESGFWKGRVRFAGPHGQSISTTFTWERDSNSTGFHCGMSGGGDRDGTYMPCTVSITLPAGAAAGSWRIAALVLQNNAGGVATYKNPTAPSITVTSNETMRASDFVIDPNPVDNWRDNVRTELSMNVTGARRGVSGVSLDFGIDGCRMWGTPTVKDDGRIAVQVSVPRGATRCRVEAIAITDGAGDVSLYGTGFDAPDPGLAITQIPSTEAPVALGATLSPSTQPASEVGMSSVRLTIQAEIKVAPVDETEIHVYDADGNVVSQSFGGASQDADGTVQKWLYLPYFTLEPGEYTVGFRLTDASGLSSAWNMPDRPNSRELPGGPLVFTVTEG</sequence>
<evidence type="ECO:0000313" key="2">
    <source>
        <dbReference type="EMBL" id="GGK94841.1"/>
    </source>
</evidence>
<comment type="caution">
    <text evidence="2">The sequence shown here is derived from an EMBL/GenBank/DDBJ whole genome shotgun (WGS) entry which is preliminary data.</text>
</comment>
<keyword evidence="1" id="KW-0732">Signal</keyword>
<evidence type="ECO:0000256" key="1">
    <source>
        <dbReference type="SAM" id="SignalP"/>
    </source>
</evidence>
<dbReference type="RefSeq" id="WP_189079917.1">
    <property type="nucleotide sequence ID" value="NZ_BMMX01000012.1"/>
</dbReference>
<name>A0A8J3C0Z1_9ACTN</name>
<dbReference type="AlphaFoldDB" id="A0A8J3C0Z1"/>
<gene>
    <name evidence="2" type="ORF">GCM10012284_31120</name>
</gene>